<evidence type="ECO:0000313" key="15">
    <source>
        <dbReference type="Proteomes" id="UP000472271"/>
    </source>
</evidence>
<dbReference type="InterPro" id="IPR000011">
    <property type="entry name" value="UBQ/SUMO-activ_enz_E1-like"/>
</dbReference>
<name>A0A672YX60_9TELE</name>
<dbReference type="Ensembl" id="ENSSORT00005009628.1">
    <property type="protein sequence ID" value="ENSSORP00005009321.1"/>
    <property type="gene ID" value="ENSSORG00005005105.1"/>
</dbReference>
<evidence type="ECO:0000256" key="2">
    <source>
        <dbReference type="ARBA" id="ARBA00004718"/>
    </source>
</evidence>
<dbReference type="InterPro" id="IPR000594">
    <property type="entry name" value="ThiF_NAD_FAD-bd"/>
</dbReference>
<dbReference type="FunFam" id="3.50.50.80:FF:000001">
    <property type="entry name" value="ubiquitin-like modifier-activating enzyme 1"/>
    <property type="match status" value="1"/>
</dbReference>
<comment type="subunit">
    <text evidence="8">Heterodimer of SAE1 and UBA2/SAE2. The heterodimer corresponds to the two domains that are encoded on a single polypeptide chain in ubiquitin-activating enzyme E1. Interacts with UBE2I.</text>
</comment>
<keyword evidence="6" id="KW-0833">Ubl conjugation pathway</keyword>
<evidence type="ECO:0000259" key="12">
    <source>
        <dbReference type="Pfam" id="PF16190"/>
    </source>
</evidence>
<evidence type="ECO:0000256" key="3">
    <source>
        <dbReference type="ARBA" id="ARBA00004906"/>
    </source>
</evidence>
<evidence type="ECO:0000256" key="5">
    <source>
        <dbReference type="ARBA" id="ARBA00022598"/>
    </source>
</evidence>
<dbReference type="FunFam" id="2.40.30.180:FF:000001">
    <property type="entry name" value="ubiquitin-like modifier-activating enzyme 1"/>
    <property type="match status" value="1"/>
</dbReference>
<feature type="domain" description="Ubiquitin-activating enzyme E1 FCCH" evidence="12">
    <location>
        <begin position="169"/>
        <end position="234"/>
    </location>
</feature>
<protein>
    <recommendedName>
        <fullName evidence="9">SUMO-activating enzyme subunit 1</fullName>
    </recommendedName>
    <alternativeName>
        <fullName evidence="10">Ubiquitin-like 1-activating enzyme E1A</fullName>
    </alternativeName>
</protein>
<sequence length="278" mass="30730">MTEIDEGFYSRQLYVLGHEAMHRMGAADVLIAGMRGLGVEIAKNVILSGVKSVTVQDEGHTGWTDLSTQFFLNESHLGQNRATCSLPQLSSLNSHVHVSAHPGPLDKDLLLKFQVVVLTDSSLDDQKRFADTKDSVGNQLFCDFGKDFMVLDQDGEMPASAMIQTIFKDNPGVVICTDDQKHGFSDGSKVSFSGVQGMTELNTRGPWEIKVRSYIGDISGFSEYERGGVVTEVKQPCTISFKPLSEALLDQELLIFNDFGKMERHKTLHLTFQALHTL</sequence>
<dbReference type="GO" id="GO:0005737">
    <property type="term" value="C:cytoplasm"/>
    <property type="evidence" value="ECO:0007669"/>
    <property type="project" value="TreeGrafter"/>
</dbReference>
<comment type="pathway">
    <text evidence="2">Protein modification; protein sumoylation.</text>
</comment>
<dbReference type="Proteomes" id="UP000472271">
    <property type="component" value="Chromosome 5"/>
</dbReference>
<evidence type="ECO:0000256" key="9">
    <source>
        <dbReference type="ARBA" id="ARBA00044187"/>
    </source>
</evidence>
<dbReference type="InterPro" id="IPR042449">
    <property type="entry name" value="Ub-E1_IAD_1"/>
</dbReference>
<dbReference type="GO" id="GO:0016925">
    <property type="term" value="P:protein sumoylation"/>
    <property type="evidence" value="ECO:0007669"/>
    <property type="project" value="TreeGrafter"/>
</dbReference>
<proteinExistence type="inferred from homology"/>
<reference evidence="14" key="2">
    <citation type="submission" date="2025-08" db="UniProtKB">
        <authorList>
            <consortium name="Ensembl"/>
        </authorList>
    </citation>
    <scope>IDENTIFICATION</scope>
</reference>
<dbReference type="GO" id="GO:0031510">
    <property type="term" value="C:SUMO activating enzyme complex"/>
    <property type="evidence" value="ECO:0007669"/>
    <property type="project" value="TreeGrafter"/>
</dbReference>
<accession>A0A672YX60</accession>
<organism evidence="14 15">
    <name type="scientific">Sphaeramia orbicularis</name>
    <name type="common">orbiculate cardinalfish</name>
    <dbReference type="NCBI Taxonomy" id="375764"/>
    <lineage>
        <taxon>Eukaryota</taxon>
        <taxon>Metazoa</taxon>
        <taxon>Chordata</taxon>
        <taxon>Craniata</taxon>
        <taxon>Vertebrata</taxon>
        <taxon>Euteleostomi</taxon>
        <taxon>Actinopterygii</taxon>
        <taxon>Neopterygii</taxon>
        <taxon>Teleostei</taxon>
        <taxon>Neoteleostei</taxon>
        <taxon>Acanthomorphata</taxon>
        <taxon>Gobiaria</taxon>
        <taxon>Kurtiformes</taxon>
        <taxon>Apogonoidei</taxon>
        <taxon>Apogonidae</taxon>
        <taxon>Apogoninae</taxon>
        <taxon>Sphaeramia</taxon>
    </lineage>
</organism>
<dbReference type="GO" id="GO:0019948">
    <property type="term" value="F:SUMO activating enzyme activity"/>
    <property type="evidence" value="ECO:0007669"/>
    <property type="project" value="TreeGrafter"/>
</dbReference>
<dbReference type="InterPro" id="IPR032420">
    <property type="entry name" value="E1_4HB"/>
</dbReference>
<reference evidence="14" key="1">
    <citation type="submission" date="2019-06" db="EMBL/GenBank/DDBJ databases">
        <authorList>
            <consortium name="Wellcome Sanger Institute Data Sharing"/>
        </authorList>
    </citation>
    <scope>NUCLEOTIDE SEQUENCE [LARGE SCALE GENOMIC DNA]</scope>
</reference>
<evidence type="ECO:0000256" key="6">
    <source>
        <dbReference type="ARBA" id="ARBA00022786"/>
    </source>
</evidence>
<feature type="domain" description="THIF-type NAD/FAD binding fold" evidence="11">
    <location>
        <begin position="9"/>
        <end position="109"/>
    </location>
</feature>
<dbReference type="InterPro" id="IPR035985">
    <property type="entry name" value="Ubiquitin-activating_enz"/>
</dbReference>
<evidence type="ECO:0000256" key="10">
    <source>
        <dbReference type="ARBA" id="ARBA00044354"/>
    </source>
</evidence>
<evidence type="ECO:0000313" key="14">
    <source>
        <dbReference type="Ensembl" id="ENSSORP00005009321.1"/>
    </source>
</evidence>
<evidence type="ECO:0000256" key="4">
    <source>
        <dbReference type="ARBA" id="ARBA00005673"/>
    </source>
</evidence>
<keyword evidence="5" id="KW-0436">Ligase</keyword>
<dbReference type="InterPro" id="IPR042302">
    <property type="entry name" value="E1_FCCH_sf"/>
</dbReference>
<dbReference type="InterPro" id="IPR032418">
    <property type="entry name" value="E1_FCCH"/>
</dbReference>
<evidence type="ECO:0000256" key="8">
    <source>
        <dbReference type="ARBA" id="ARBA00026003"/>
    </source>
</evidence>
<dbReference type="SUPFAM" id="SSF69572">
    <property type="entry name" value="Activating enzymes of the ubiquitin-like proteins"/>
    <property type="match status" value="1"/>
</dbReference>
<evidence type="ECO:0000259" key="13">
    <source>
        <dbReference type="Pfam" id="PF16191"/>
    </source>
</evidence>
<dbReference type="InterPro" id="IPR045886">
    <property type="entry name" value="ThiF/MoeB/HesA"/>
</dbReference>
<keyword evidence="7" id="KW-0539">Nucleus</keyword>
<feature type="domain" description="Ubiquitin-activating enzyme E1 four-helix bundle" evidence="13">
    <location>
        <begin position="235"/>
        <end position="276"/>
    </location>
</feature>
<keyword evidence="15" id="KW-1185">Reference proteome</keyword>
<dbReference type="PRINTS" id="PR01849">
    <property type="entry name" value="UBIQUITINACT"/>
</dbReference>
<dbReference type="PANTHER" id="PTHR10953:SF162">
    <property type="entry name" value="SUMO-ACTIVATING ENZYME SUBUNIT 1"/>
    <property type="match status" value="1"/>
</dbReference>
<dbReference type="Pfam" id="PF00899">
    <property type="entry name" value="ThiF"/>
    <property type="match status" value="1"/>
</dbReference>
<reference evidence="14" key="3">
    <citation type="submission" date="2025-09" db="UniProtKB">
        <authorList>
            <consortium name="Ensembl"/>
        </authorList>
    </citation>
    <scope>IDENTIFICATION</scope>
</reference>
<dbReference type="PANTHER" id="PTHR10953">
    <property type="entry name" value="UBIQUITIN-ACTIVATING ENZYME E1"/>
    <property type="match status" value="1"/>
</dbReference>
<comment type="pathway">
    <text evidence="3">Protein modification; protein ubiquitination.</text>
</comment>
<dbReference type="Pfam" id="PF16190">
    <property type="entry name" value="E1_FCCH"/>
    <property type="match status" value="1"/>
</dbReference>
<comment type="subcellular location">
    <subcellularLocation>
        <location evidence="1">Nucleus</location>
    </subcellularLocation>
</comment>
<evidence type="ECO:0000256" key="1">
    <source>
        <dbReference type="ARBA" id="ARBA00004123"/>
    </source>
</evidence>
<dbReference type="Pfam" id="PF16191">
    <property type="entry name" value="E1_4HB"/>
    <property type="match status" value="1"/>
</dbReference>
<evidence type="ECO:0000259" key="11">
    <source>
        <dbReference type="Pfam" id="PF00899"/>
    </source>
</evidence>
<dbReference type="Gene3D" id="3.50.50.80">
    <property type="entry name" value="Ubiquitin-activating enzyme E1, inactive adenylation domain, subdomain 1"/>
    <property type="match status" value="1"/>
</dbReference>
<dbReference type="AlphaFoldDB" id="A0A672YX60"/>
<evidence type="ECO:0000256" key="7">
    <source>
        <dbReference type="ARBA" id="ARBA00023242"/>
    </source>
</evidence>
<dbReference type="InParanoid" id="A0A672YX60"/>
<dbReference type="Gene3D" id="2.40.30.180">
    <property type="entry name" value="Ubiquitin-activating enzyme E1, FCCH domain"/>
    <property type="match status" value="1"/>
</dbReference>
<comment type="similarity">
    <text evidence="4">Belongs to the ubiquitin-activating E1 family.</text>
</comment>
<dbReference type="Gene3D" id="3.40.50.12550">
    <property type="entry name" value="Ubiquitin-activating enzyme E1, inactive adenylation domain, subdomain 2"/>
    <property type="match status" value="1"/>
</dbReference>